<dbReference type="EMBL" id="PEDL01000002">
    <property type="protein sequence ID" value="PHV71637.1"/>
    <property type="molecule type" value="Genomic_DNA"/>
</dbReference>
<organism evidence="1 2">
    <name type="scientific">Sporanaerobium hydrogeniformans</name>
    <dbReference type="NCBI Taxonomy" id="3072179"/>
    <lineage>
        <taxon>Bacteria</taxon>
        <taxon>Bacillati</taxon>
        <taxon>Bacillota</taxon>
        <taxon>Clostridia</taxon>
        <taxon>Lachnospirales</taxon>
        <taxon>Lachnospiraceae</taxon>
        <taxon>Sporanaerobium</taxon>
    </lineage>
</organism>
<gene>
    <name evidence="1" type="ORF">CS063_03475</name>
</gene>
<keyword evidence="2" id="KW-1185">Reference proteome</keyword>
<dbReference type="Proteomes" id="UP000224460">
    <property type="component" value="Unassembled WGS sequence"/>
</dbReference>
<name>A0AC61DFE3_9FIRM</name>
<comment type="caution">
    <text evidence="1">The sequence shown here is derived from an EMBL/GenBank/DDBJ whole genome shotgun (WGS) entry which is preliminary data.</text>
</comment>
<reference evidence="1" key="1">
    <citation type="submission" date="2017-10" db="EMBL/GenBank/DDBJ databases">
        <title>Genome sequence of cellulolytic Lachnospiraceae bacterium XHS1971 isolated from hotspring sediment.</title>
        <authorList>
            <person name="Vasudevan G."/>
            <person name="Joshi A.J."/>
            <person name="Hivarkar S."/>
            <person name="Lanjekar V.B."/>
            <person name="Dhakephalkar P.K."/>
            <person name="Dagar S."/>
        </authorList>
    </citation>
    <scope>NUCLEOTIDE SEQUENCE</scope>
    <source>
        <strain evidence="1">XHS1971</strain>
    </source>
</reference>
<evidence type="ECO:0000313" key="2">
    <source>
        <dbReference type="Proteomes" id="UP000224460"/>
    </source>
</evidence>
<accession>A0AC61DFE3</accession>
<sequence length="306" mass="34393">MMNRKKLSAILLSSLMLTNSLQAADLKIVINGEAATLAKPLLLEERTYVPLRFVSEALGAKVEWNGEEKSALLTKGNKLIKLFIDKKDYLVDNKAGVFETAPFVKEGTTYVPARFVSESLDGKVNWDPKTFTVSIDTASESVVEVPTVGEVTSAEGETLTEIITNHTQVEQEQNKYVVTGTYSLCGFDIPLYEGTVIKDDLTQATGIIIEQPFGVSVFGSTTIPKYDDNFNDLGYYEVFMGFDFSDYKSLDKEMSYQMIREVLGQKFSKKVIDTLFTEKHEEEYKEKGYTLAYEINMNGYGFYINK</sequence>
<proteinExistence type="predicted"/>
<evidence type="ECO:0000313" key="1">
    <source>
        <dbReference type="EMBL" id="PHV71637.1"/>
    </source>
</evidence>
<protein>
    <submittedName>
        <fullName evidence="1">Uncharacterized protein</fullName>
    </submittedName>
</protein>